<organism evidence="9 10">
    <name type="scientific">Hornefia butyriciproducens</name>
    <dbReference type="NCBI Taxonomy" id="2652293"/>
    <lineage>
        <taxon>Bacteria</taxon>
        <taxon>Bacillati</taxon>
        <taxon>Bacillota</taxon>
        <taxon>Clostridia</taxon>
        <taxon>Peptostreptococcales</taxon>
        <taxon>Anaerovoracaceae</taxon>
        <taxon>Hornefia</taxon>
    </lineage>
</organism>
<feature type="transmembrane region" description="Helical" evidence="7">
    <location>
        <begin position="191"/>
        <end position="213"/>
    </location>
</feature>
<evidence type="ECO:0000313" key="10">
    <source>
        <dbReference type="Proteomes" id="UP000474676"/>
    </source>
</evidence>
<dbReference type="NCBIfam" id="NF005598">
    <property type="entry name" value="PRK07331.1"/>
    <property type="match status" value="1"/>
</dbReference>
<dbReference type="EMBL" id="VUMZ01000004">
    <property type="protein sequence ID" value="MST51741.1"/>
    <property type="molecule type" value="Genomic_DNA"/>
</dbReference>
<evidence type="ECO:0000256" key="6">
    <source>
        <dbReference type="ARBA" id="ARBA00023136"/>
    </source>
</evidence>
<feature type="transmembrane region" description="Helical" evidence="7">
    <location>
        <begin position="328"/>
        <end position="349"/>
    </location>
</feature>
<dbReference type="GO" id="GO:0000041">
    <property type="term" value="P:transition metal ion transport"/>
    <property type="evidence" value="ECO:0007669"/>
    <property type="project" value="InterPro"/>
</dbReference>
<dbReference type="InterPro" id="IPR025937">
    <property type="entry name" value="PDGLE_dom"/>
</dbReference>
<protein>
    <submittedName>
        <fullName evidence="9">Cobalt transporter CbiM</fullName>
    </submittedName>
</protein>
<dbReference type="InterPro" id="IPR002751">
    <property type="entry name" value="CbiM/NikMN"/>
</dbReference>
<feature type="transmembrane region" description="Helical" evidence="7">
    <location>
        <begin position="72"/>
        <end position="97"/>
    </location>
</feature>
<feature type="domain" description="PDGLE" evidence="8">
    <location>
        <begin position="268"/>
        <end position="351"/>
    </location>
</feature>
<feature type="transmembrane region" description="Helical" evidence="7">
    <location>
        <begin position="262"/>
        <end position="284"/>
    </location>
</feature>
<proteinExistence type="predicted"/>
<accession>A0A6L5Y5B6</accession>
<dbReference type="GeneID" id="303114747"/>
<feature type="transmembrane region" description="Helical" evidence="7">
    <location>
        <begin position="140"/>
        <end position="164"/>
    </location>
</feature>
<dbReference type="Pfam" id="PF01891">
    <property type="entry name" value="CbiM"/>
    <property type="match status" value="1"/>
</dbReference>
<evidence type="ECO:0000256" key="4">
    <source>
        <dbReference type="ARBA" id="ARBA00022692"/>
    </source>
</evidence>
<dbReference type="PANTHER" id="PTHR34229">
    <property type="entry name" value="METAL TRANSPORT PROTEIN HI_1621-RELATED"/>
    <property type="match status" value="1"/>
</dbReference>
<dbReference type="GO" id="GO:0005886">
    <property type="term" value="C:plasma membrane"/>
    <property type="evidence" value="ECO:0007669"/>
    <property type="project" value="UniProtKB-SubCell"/>
</dbReference>
<dbReference type="Proteomes" id="UP000474676">
    <property type="component" value="Unassembled WGS sequence"/>
</dbReference>
<keyword evidence="5 7" id="KW-1133">Transmembrane helix</keyword>
<keyword evidence="10" id="KW-1185">Reference proteome</keyword>
<comment type="caution">
    <text evidence="9">The sequence shown here is derived from an EMBL/GenBank/DDBJ whole genome shotgun (WGS) entry which is preliminary data.</text>
</comment>
<evidence type="ECO:0000313" key="9">
    <source>
        <dbReference type="EMBL" id="MST51741.1"/>
    </source>
</evidence>
<evidence type="ECO:0000256" key="3">
    <source>
        <dbReference type="ARBA" id="ARBA00022475"/>
    </source>
</evidence>
<feature type="transmembrane region" description="Helical" evidence="7">
    <location>
        <begin position="40"/>
        <end position="60"/>
    </location>
</feature>
<evidence type="ECO:0000259" key="8">
    <source>
        <dbReference type="Pfam" id="PF13190"/>
    </source>
</evidence>
<gene>
    <name evidence="9" type="primary">cbiM</name>
    <name evidence="9" type="ORF">FYJ64_05370</name>
</gene>
<feature type="transmembrane region" description="Helical" evidence="7">
    <location>
        <begin position="103"/>
        <end position="128"/>
    </location>
</feature>
<dbReference type="Gene3D" id="1.10.1760.20">
    <property type="match status" value="1"/>
</dbReference>
<dbReference type="RefSeq" id="WP_154574190.1">
    <property type="nucleotide sequence ID" value="NZ_VUMZ01000004.1"/>
</dbReference>
<keyword evidence="6 7" id="KW-0472">Membrane</keyword>
<dbReference type="NCBIfam" id="NF008873">
    <property type="entry name" value="PRK11909.1"/>
    <property type="match status" value="1"/>
</dbReference>
<evidence type="ECO:0000256" key="1">
    <source>
        <dbReference type="ARBA" id="ARBA00004651"/>
    </source>
</evidence>
<evidence type="ECO:0000256" key="2">
    <source>
        <dbReference type="ARBA" id="ARBA00022448"/>
    </source>
</evidence>
<keyword evidence="2" id="KW-0813">Transport</keyword>
<dbReference type="AlphaFoldDB" id="A0A6L5Y5B6"/>
<name>A0A6L5Y5B6_9FIRM</name>
<evidence type="ECO:0000256" key="5">
    <source>
        <dbReference type="ARBA" id="ARBA00022989"/>
    </source>
</evidence>
<reference evidence="9 10" key="1">
    <citation type="submission" date="2019-08" db="EMBL/GenBank/DDBJ databases">
        <title>In-depth cultivation of the pig gut microbiome towards novel bacterial diversity and tailored functional studies.</title>
        <authorList>
            <person name="Wylensek D."/>
            <person name="Hitch T.C.A."/>
            <person name="Clavel T."/>
        </authorList>
    </citation>
    <scope>NUCLEOTIDE SEQUENCE [LARGE SCALE GENOMIC DNA]</scope>
    <source>
        <strain evidence="9 10">WCA-MUC-591-APC-3H</strain>
    </source>
</reference>
<keyword evidence="4 7" id="KW-0812">Transmembrane</keyword>
<keyword evidence="3" id="KW-1003">Cell membrane</keyword>
<dbReference type="Pfam" id="PF13190">
    <property type="entry name" value="PDGLE"/>
    <property type="match status" value="1"/>
</dbReference>
<comment type="subcellular location">
    <subcellularLocation>
        <location evidence="1">Cell membrane</location>
        <topology evidence="1">Multi-pass membrane protein</topology>
    </subcellularLocation>
</comment>
<evidence type="ECO:0000256" key="7">
    <source>
        <dbReference type="SAM" id="Phobius"/>
    </source>
</evidence>
<dbReference type="PANTHER" id="PTHR34229:SF1">
    <property type="entry name" value="METAL TRANSPORT PROTEIN HI_1621-RELATED"/>
    <property type="match status" value="1"/>
</dbReference>
<sequence length="358" mass="37274">MHIPDGYMAPQTTIPALAAMVPMWGIAARKVKKEVGEKNLPTLALGAAFSFTVMMMNVPVIGGSSAHAVGAVLVAVLLGPWAAVIAVSCALLIQALIFGDGGILAFGMNCLNMAVIMPFAGYGVYRLIEGRNKIGSSRSILGAAIAGYIGINLAAFCAAVEFGIQPLLFRASDGSALYCPYPLSVSIPAMMLPHLLVAGVLEGAVTAAAVAYIRKAAPQIFLRNQTLLPANPGAASETQPGTVPAAQPETQTEPFLRRYKKLLIPLGVLVLLTPLGLLTGATAWGEWGADELKSLAGYVPKGFAAAAEWWTAAIPDYSVAGLGETGGYILSAVIGILLITLLILALSVFMKKSGRREQ</sequence>